<dbReference type="PROSITE" id="PS51257">
    <property type="entry name" value="PROKAR_LIPOPROTEIN"/>
    <property type="match status" value="1"/>
</dbReference>
<dbReference type="InterPro" id="IPR002049">
    <property type="entry name" value="LE_dom"/>
</dbReference>
<evidence type="ECO:0000256" key="2">
    <source>
        <dbReference type="ARBA" id="ARBA00022536"/>
    </source>
</evidence>
<gene>
    <name evidence="8" type="primary">LOC113404508</name>
</gene>
<keyword evidence="3" id="KW-0106">Calcium</keyword>
<accession>A0ABM4B0Q4</accession>
<evidence type="ECO:0000259" key="6">
    <source>
        <dbReference type="PROSITE" id="PS50026"/>
    </source>
</evidence>
<keyword evidence="4 5" id="KW-1015">Disulfide bond</keyword>
<dbReference type="InterPro" id="IPR000742">
    <property type="entry name" value="EGF"/>
</dbReference>
<evidence type="ECO:0000256" key="5">
    <source>
        <dbReference type="PROSITE-ProRule" id="PRU00076"/>
    </source>
</evidence>
<comment type="similarity">
    <text evidence="1">Belongs to the CRELD family.</text>
</comment>
<dbReference type="InterPro" id="IPR018097">
    <property type="entry name" value="EGF_Ca-bd_CS"/>
</dbReference>
<evidence type="ECO:0000256" key="3">
    <source>
        <dbReference type="ARBA" id="ARBA00022837"/>
    </source>
</evidence>
<reference evidence="8" key="1">
    <citation type="submission" date="2025-08" db="UniProtKB">
        <authorList>
            <consortium name="RefSeq"/>
        </authorList>
    </citation>
    <scope>IDENTIFICATION</scope>
    <source>
        <tissue evidence="8">Whole body</tissue>
    </source>
</reference>
<dbReference type="InterPro" id="IPR009030">
    <property type="entry name" value="Growth_fac_rcpt_cys_sf"/>
</dbReference>
<dbReference type="RefSeq" id="XP_064077096.1">
    <property type="nucleotide sequence ID" value="XM_064221026.1"/>
</dbReference>
<name>A0ABM4B0Q4_VANTA</name>
<proteinExistence type="inferred from homology"/>
<dbReference type="SMART" id="SM00261">
    <property type="entry name" value="FU"/>
    <property type="match status" value="2"/>
</dbReference>
<sequence length="386" mass="43336">MEIKQRIIYELCTLLVGISSISCSVQPPTMNPGLMTPSKSIGECQSCRLFIDSFKNGLERTSRGNYEGGDAAWEEEKLKKSYKRSEIRLVDIQENICKEESKYSNQCHLMAEQAEEYIEEWWAQDPDESTDLYTYICIQKLQVCCPKHHYGKDCMPCIGNHDNLCSGNGKCRGDGTRKGNGTCLCDPEYTGTNCEQCALGYFELELEDKKVKKCFQCHRSCLGGCRQATQRDCVACKPGYLLDPKEGCVDINECRDDKICTEDQFCLNSMGSYACVDCDRSCKGCFGDGPDTCVKCAKGYLLKDEVCISDVEQEEPSQRLTSARYMTYVGLIITTGILLPKSTPLGGLVGILVLSYIMGSEYYCMINGHTGLVNLKEYDLFHLFRL</sequence>
<evidence type="ECO:0000313" key="8">
    <source>
        <dbReference type="RefSeq" id="XP_064077096.1"/>
    </source>
</evidence>
<dbReference type="Proteomes" id="UP001652626">
    <property type="component" value="Chromosome 5"/>
</dbReference>
<dbReference type="PROSITE" id="PS01248">
    <property type="entry name" value="EGF_LAM_1"/>
    <property type="match status" value="1"/>
</dbReference>
<dbReference type="GeneID" id="113404508"/>
<dbReference type="Pfam" id="PF11938">
    <property type="entry name" value="DUF3456"/>
    <property type="match status" value="1"/>
</dbReference>
<dbReference type="Pfam" id="PF00053">
    <property type="entry name" value="EGF_laminin"/>
    <property type="match status" value="1"/>
</dbReference>
<dbReference type="SMART" id="SM00181">
    <property type="entry name" value="EGF"/>
    <property type="match status" value="3"/>
</dbReference>
<dbReference type="CDD" id="cd00064">
    <property type="entry name" value="FU"/>
    <property type="match status" value="1"/>
</dbReference>
<feature type="disulfide bond" evidence="5">
    <location>
        <begin position="185"/>
        <end position="194"/>
    </location>
</feature>
<dbReference type="PROSITE" id="PS50026">
    <property type="entry name" value="EGF_3"/>
    <property type="match status" value="1"/>
</dbReference>
<dbReference type="SUPFAM" id="SSF57184">
    <property type="entry name" value="Growth factor receptor domain"/>
    <property type="match status" value="1"/>
</dbReference>
<organism evidence="7 8">
    <name type="scientific">Vanessa tameamea</name>
    <name type="common">Kamehameha butterfly</name>
    <dbReference type="NCBI Taxonomy" id="334116"/>
    <lineage>
        <taxon>Eukaryota</taxon>
        <taxon>Metazoa</taxon>
        <taxon>Ecdysozoa</taxon>
        <taxon>Arthropoda</taxon>
        <taxon>Hexapoda</taxon>
        <taxon>Insecta</taxon>
        <taxon>Pterygota</taxon>
        <taxon>Neoptera</taxon>
        <taxon>Endopterygota</taxon>
        <taxon>Lepidoptera</taxon>
        <taxon>Glossata</taxon>
        <taxon>Ditrysia</taxon>
        <taxon>Papilionoidea</taxon>
        <taxon>Nymphalidae</taxon>
        <taxon>Nymphalinae</taxon>
        <taxon>Vanessa</taxon>
    </lineage>
</organism>
<dbReference type="CDD" id="cd00055">
    <property type="entry name" value="EGF_Lam"/>
    <property type="match status" value="1"/>
</dbReference>
<feature type="domain" description="EGF-like" evidence="6">
    <location>
        <begin position="153"/>
        <end position="195"/>
    </location>
</feature>
<comment type="caution">
    <text evidence="5">Lacks conserved residue(s) required for the propagation of feature annotation.</text>
</comment>
<dbReference type="PROSITE" id="PS01187">
    <property type="entry name" value="EGF_CA"/>
    <property type="match status" value="1"/>
</dbReference>
<evidence type="ECO:0000256" key="1">
    <source>
        <dbReference type="ARBA" id="ARBA00005897"/>
    </source>
</evidence>
<evidence type="ECO:0000256" key="4">
    <source>
        <dbReference type="ARBA" id="ARBA00023157"/>
    </source>
</evidence>
<evidence type="ECO:0000313" key="7">
    <source>
        <dbReference type="Proteomes" id="UP001652626"/>
    </source>
</evidence>
<dbReference type="Gene3D" id="2.10.25.10">
    <property type="entry name" value="Laminin"/>
    <property type="match status" value="2"/>
</dbReference>
<dbReference type="InterPro" id="IPR021852">
    <property type="entry name" value="DUF3456"/>
</dbReference>
<keyword evidence="2 5" id="KW-0245">EGF-like domain</keyword>
<keyword evidence="7" id="KW-1185">Reference proteome</keyword>
<dbReference type="PROSITE" id="PS00022">
    <property type="entry name" value="EGF_1"/>
    <property type="match status" value="1"/>
</dbReference>
<protein>
    <submittedName>
        <fullName evidence="8">Cysteine-rich with EGF-like domain protein 2 isoform X1</fullName>
    </submittedName>
</protein>
<dbReference type="InterPro" id="IPR006212">
    <property type="entry name" value="Furin_repeat"/>
</dbReference>